<comment type="caution">
    <text evidence="1">The sequence shown here is derived from an EMBL/GenBank/DDBJ whole genome shotgun (WGS) entry which is preliminary data.</text>
</comment>
<accession>A0A3M7RXC3</accession>
<proteinExistence type="predicted"/>
<dbReference type="AlphaFoldDB" id="A0A3M7RXC3"/>
<sequence length="64" mass="7422">MFTLEKTRGYIPLNISSGFLPEYILLFPGLVLKDIFLLKNLGFAKHTILRKDILSLRSHTLIKY</sequence>
<dbReference type="Proteomes" id="UP000276133">
    <property type="component" value="Unassembled WGS sequence"/>
</dbReference>
<name>A0A3M7RXC3_BRAPC</name>
<evidence type="ECO:0000313" key="1">
    <source>
        <dbReference type="EMBL" id="RNA28211.1"/>
    </source>
</evidence>
<keyword evidence="2" id="KW-1185">Reference proteome</keyword>
<gene>
    <name evidence="1" type="ORF">BpHYR1_007652</name>
</gene>
<evidence type="ECO:0000313" key="2">
    <source>
        <dbReference type="Proteomes" id="UP000276133"/>
    </source>
</evidence>
<dbReference type="EMBL" id="REGN01002421">
    <property type="protein sequence ID" value="RNA28211.1"/>
    <property type="molecule type" value="Genomic_DNA"/>
</dbReference>
<organism evidence="1 2">
    <name type="scientific">Brachionus plicatilis</name>
    <name type="common">Marine rotifer</name>
    <name type="synonym">Brachionus muelleri</name>
    <dbReference type="NCBI Taxonomy" id="10195"/>
    <lineage>
        <taxon>Eukaryota</taxon>
        <taxon>Metazoa</taxon>
        <taxon>Spiralia</taxon>
        <taxon>Gnathifera</taxon>
        <taxon>Rotifera</taxon>
        <taxon>Eurotatoria</taxon>
        <taxon>Monogononta</taxon>
        <taxon>Pseudotrocha</taxon>
        <taxon>Ploima</taxon>
        <taxon>Brachionidae</taxon>
        <taxon>Brachionus</taxon>
    </lineage>
</organism>
<protein>
    <submittedName>
        <fullName evidence="1">Uncharacterized protein</fullName>
    </submittedName>
</protein>
<reference evidence="1 2" key="1">
    <citation type="journal article" date="2018" name="Sci. Rep.">
        <title>Genomic signatures of local adaptation to the degree of environmental predictability in rotifers.</title>
        <authorList>
            <person name="Franch-Gras L."/>
            <person name="Hahn C."/>
            <person name="Garcia-Roger E.M."/>
            <person name="Carmona M.J."/>
            <person name="Serra M."/>
            <person name="Gomez A."/>
        </authorList>
    </citation>
    <scope>NUCLEOTIDE SEQUENCE [LARGE SCALE GENOMIC DNA]</scope>
    <source>
        <strain evidence="1">HYR1</strain>
    </source>
</reference>